<reference evidence="4" key="1">
    <citation type="journal article" date="2014" name="Int. J. Syst. Evol. Microbiol.">
        <title>Complete genome sequence of Corynebacterium casei LMG S-19264T (=DSM 44701T), isolated from a smear-ripened cheese.</title>
        <authorList>
            <consortium name="US DOE Joint Genome Institute (JGI-PGF)"/>
            <person name="Walter F."/>
            <person name="Albersmeier A."/>
            <person name="Kalinowski J."/>
            <person name="Ruckert C."/>
        </authorList>
    </citation>
    <scope>NUCLEOTIDE SEQUENCE</scope>
    <source>
        <strain evidence="4">CGMCC 1.14988</strain>
    </source>
</reference>
<organism evidence="4 5">
    <name type="scientific">Egicoccus halophilus</name>
    <dbReference type="NCBI Taxonomy" id="1670830"/>
    <lineage>
        <taxon>Bacteria</taxon>
        <taxon>Bacillati</taxon>
        <taxon>Actinomycetota</taxon>
        <taxon>Nitriliruptoria</taxon>
        <taxon>Egicoccales</taxon>
        <taxon>Egicoccaceae</taxon>
        <taxon>Egicoccus</taxon>
    </lineage>
</organism>
<dbReference type="InterPro" id="IPR050300">
    <property type="entry name" value="GDXG_lipolytic_enzyme"/>
</dbReference>
<feature type="domain" description="Alpha/beta hydrolase fold-3" evidence="3">
    <location>
        <begin position="88"/>
        <end position="290"/>
    </location>
</feature>
<dbReference type="OrthoDB" id="128186at2"/>
<evidence type="ECO:0000256" key="2">
    <source>
        <dbReference type="ARBA" id="ARBA00022801"/>
    </source>
</evidence>
<comment type="similarity">
    <text evidence="1">Belongs to the 'GDXG' lipolytic enzyme family.</text>
</comment>
<evidence type="ECO:0000259" key="3">
    <source>
        <dbReference type="Pfam" id="PF07859"/>
    </source>
</evidence>
<keyword evidence="2 4" id="KW-0378">Hydrolase</keyword>
<dbReference type="GO" id="GO:0004806">
    <property type="term" value="F:triacylglycerol lipase activity"/>
    <property type="evidence" value="ECO:0007669"/>
    <property type="project" value="TreeGrafter"/>
</dbReference>
<dbReference type="RefSeq" id="WP_130650571.1">
    <property type="nucleotide sequence ID" value="NZ_BMHA01000006.1"/>
</dbReference>
<dbReference type="InterPro" id="IPR002168">
    <property type="entry name" value="Lipase_GDXG_HIS_AS"/>
</dbReference>
<protein>
    <submittedName>
        <fullName evidence="4">Hydrolase</fullName>
    </submittedName>
</protein>
<keyword evidence="5" id="KW-1185">Reference proteome</keyword>
<name>A0A8J3EXS3_9ACTN</name>
<comment type="caution">
    <text evidence="4">The sequence shown here is derived from an EMBL/GenBank/DDBJ whole genome shotgun (WGS) entry which is preliminary data.</text>
</comment>
<reference evidence="4" key="2">
    <citation type="submission" date="2020-09" db="EMBL/GenBank/DDBJ databases">
        <authorList>
            <person name="Sun Q."/>
            <person name="Zhou Y."/>
        </authorList>
    </citation>
    <scope>NUCLEOTIDE SEQUENCE</scope>
    <source>
        <strain evidence="4">CGMCC 1.14988</strain>
    </source>
</reference>
<dbReference type="InterPro" id="IPR029058">
    <property type="entry name" value="AB_hydrolase_fold"/>
</dbReference>
<dbReference type="Gene3D" id="3.40.50.1820">
    <property type="entry name" value="alpha/beta hydrolase"/>
    <property type="match status" value="1"/>
</dbReference>
<dbReference type="AlphaFoldDB" id="A0A8J3EXS3"/>
<dbReference type="EMBL" id="BMHA01000006">
    <property type="protein sequence ID" value="GGI06344.1"/>
    <property type="molecule type" value="Genomic_DNA"/>
</dbReference>
<dbReference type="Pfam" id="PF07859">
    <property type="entry name" value="Abhydrolase_3"/>
    <property type="match status" value="1"/>
</dbReference>
<proteinExistence type="inferred from homology"/>
<dbReference type="InterPro" id="IPR013094">
    <property type="entry name" value="AB_hydrolase_3"/>
</dbReference>
<dbReference type="PANTHER" id="PTHR48081">
    <property type="entry name" value="AB HYDROLASE SUPERFAMILY PROTEIN C4A8.06C"/>
    <property type="match status" value="1"/>
</dbReference>
<evidence type="ECO:0000256" key="1">
    <source>
        <dbReference type="ARBA" id="ARBA00010515"/>
    </source>
</evidence>
<sequence>MPSLRARLVRQGLATSVRLMRARGSGAPDPDGPLEQLEAYALRMREQMEELGDRLPLPRTASWEACDLPGVLGEWVRDEAAGDTDRVVLHVHGGAYAMGSPRSHRGLGASLSRTARAPVLLPEYRLAPEHVYPAAFEDVLSAWNWLTGEYGAEPGRVAVSGDSAGGGLGLSLLVHLRDQGRPLPGCYVGMSPWTDLAGTGGSMQELDEIDPWLTAGLVAPAARAYAGELELDDPRISPHYADLTGLPPMLVHVGGHEILRDDARRLVARARQAGVDASLGEFPGLWHVFHAFPGFPESRRALREIGAFMRRHTGDDVVLAHRRSA</sequence>
<accession>A0A8J3EXS3</accession>
<dbReference type="Proteomes" id="UP000650511">
    <property type="component" value="Unassembled WGS sequence"/>
</dbReference>
<dbReference type="PANTHER" id="PTHR48081:SF30">
    <property type="entry name" value="ACETYL-HYDROLASE LIPR-RELATED"/>
    <property type="match status" value="1"/>
</dbReference>
<evidence type="ECO:0000313" key="5">
    <source>
        <dbReference type="Proteomes" id="UP000650511"/>
    </source>
</evidence>
<gene>
    <name evidence="4" type="ORF">GCM10011354_18620</name>
</gene>
<evidence type="ECO:0000313" key="4">
    <source>
        <dbReference type="EMBL" id="GGI06344.1"/>
    </source>
</evidence>
<dbReference type="PROSITE" id="PS01173">
    <property type="entry name" value="LIPASE_GDXG_HIS"/>
    <property type="match status" value="1"/>
</dbReference>
<dbReference type="SUPFAM" id="SSF53474">
    <property type="entry name" value="alpha/beta-Hydrolases"/>
    <property type="match status" value="1"/>
</dbReference>